<dbReference type="KEGG" id="bmei:Spa11_42810"/>
<dbReference type="EMBL" id="CP036349">
    <property type="protein sequence ID" value="QDV76057.1"/>
    <property type="molecule type" value="Genomic_DNA"/>
</dbReference>
<evidence type="ECO:0000256" key="1">
    <source>
        <dbReference type="SAM" id="Phobius"/>
    </source>
</evidence>
<dbReference type="AlphaFoldDB" id="A0A518KE43"/>
<dbReference type="Proteomes" id="UP000316426">
    <property type="component" value="Chromosome"/>
</dbReference>
<evidence type="ECO:0000313" key="2">
    <source>
        <dbReference type="EMBL" id="QDV76057.1"/>
    </source>
</evidence>
<keyword evidence="1" id="KW-1133">Transmembrane helix</keyword>
<keyword evidence="1" id="KW-0472">Membrane</keyword>
<name>A0A518KE43_9BACT</name>
<keyword evidence="1" id="KW-0812">Transmembrane</keyword>
<dbReference type="RefSeq" id="WP_197529560.1">
    <property type="nucleotide sequence ID" value="NZ_CP036349.1"/>
</dbReference>
<reference evidence="2 3" key="1">
    <citation type="submission" date="2019-02" db="EMBL/GenBank/DDBJ databases">
        <title>Deep-cultivation of Planctomycetes and their phenomic and genomic characterization uncovers novel biology.</title>
        <authorList>
            <person name="Wiegand S."/>
            <person name="Jogler M."/>
            <person name="Boedeker C."/>
            <person name="Pinto D."/>
            <person name="Vollmers J."/>
            <person name="Rivas-Marin E."/>
            <person name="Kohn T."/>
            <person name="Peeters S.H."/>
            <person name="Heuer A."/>
            <person name="Rast P."/>
            <person name="Oberbeckmann S."/>
            <person name="Bunk B."/>
            <person name="Jeske O."/>
            <person name="Meyerdierks A."/>
            <person name="Storesund J.E."/>
            <person name="Kallscheuer N."/>
            <person name="Luecker S."/>
            <person name="Lage O.M."/>
            <person name="Pohl T."/>
            <person name="Merkel B.J."/>
            <person name="Hornburger P."/>
            <person name="Mueller R.-W."/>
            <person name="Bruemmer F."/>
            <person name="Labrenz M."/>
            <person name="Spormann A.M."/>
            <person name="Op den Camp H."/>
            <person name="Overmann J."/>
            <person name="Amann R."/>
            <person name="Jetten M.S.M."/>
            <person name="Mascher T."/>
            <person name="Medema M.H."/>
            <person name="Devos D.P."/>
            <person name="Kaster A.-K."/>
            <person name="Ovreas L."/>
            <person name="Rohde M."/>
            <person name="Galperin M.Y."/>
            <person name="Jogler C."/>
        </authorList>
    </citation>
    <scope>NUCLEOTIDE SEQUENCE [LARGE SCALE GENOMIC DNA]</scope>
    <source>
        <strain evidence="2 3">Spa11</strain>
    </source>
</reference>
<sequence>MNLWEGLLFAIAALVAVRVLVGMMRRREESIVQEVQAQVDAHIEREKEAKKKKRAVSR</sequence>
<protein>
    <submittedName>
        <fullName evidence="2">Uncharacterized protein</fullName>
    </submittedName>
</protein>
<organism evidence="2 3">
    <name type="scientific">Botrimarina mediterranea</name>
    <dbReference type="NCBI Taxonomy" id="2528022"/>
    <lineage>
        <taxon>Bacteria</taxon>
        <taxon>Pseudomonadati</taxon>
        <taxon>Planctomycetota</taxon>
        <taxon>Planctomycetia</taxon>
        <taxon>Pirellulales</taxon>
        <taxon>Lacipirellulaceae</taxon>
        <taxon>Botrimarina</taxon>
    </lineage>
</organism>
<feature type="transmembrane region" description="Helical" evidence="1">
    <location>
        <begin position="6"/>
        <end position="24"/>
    </location>
</feature>
<evidence type="ECO:0000313" key="3">
    <source>
        <dbReference type="Proteomes" id="UP000316426"/>
    </source>
</evidence>
<proteinExistence type="predicted"/>
<accession>A0A518KE43</accession>
<gene>
    <name evidence="2" type="ORF">Spa11_42810</name>
</gene>
<keyword evidence="3" id="KW-1185">Reference proteome</keyword>